<evidence type="ECO:0000259" key="6">
    <source>
        <dbReference type="PROSITE" id="PS51032"/>
    </source>
</evidence>
<keyword evidence="8" id="KW-1185">Reference proteome</keyword>
<dbReference type="InterPro" id="IPR006566">
    <property type="entry name" value="FBD"/>
</dbReference>
<dbReference type="InterPro" id="IPR001471">
    <property type="entry name" value="AP2/ERF_dom"/>
</dbReference>
<keyword evidence="2" id="KW-0805">Transcription regulation</keyword>
<gene>
    <name evidence="7" type="ORF">IFM89_008805</name>
</gene>
<name>A0A835GXL8_9MAGN</name>
<sequence length="269" mass="29986">MAPKEVHYRGVRKRPSGRFAAEIRDPVNKKRKWLGTFDTAEKAAVAYDEAARSIRGAKAKTNFGDGSNVGSSISQISIAKGAKDNEEHEGRTISVDRISGIPDSLLHKILSLVDMEIAVKTSIFGSCQLLCKPAARIENLALQFLSLRYMKLQTWLSGNCFHAITYLLNNSPNLNILIVEVLEREVSAQYSNEGYQDTGLALQCMYHLRSVEIQGIIGCTNGLKFLENLLKNALVLEKMVFFASKDLEEFKEKLMHIPRASSNVATFFL</sequence>
<dbReference type="Pfam" id="PF00847">
    <property type="entry name" value="AP2"/>
    <property type="match status" value="1"/>
</dbReference>
<evidence type="ECO:0000313" key="8">
    <source>
        <dbReference type="Proteomes" id="UP000631114"/>
    </source>
</evidence>
<dbReference type="Gene3D" id="3.30.730.10">
    <property type="entry name" value="AP2/ERF domain"/>
    <property type="match status" value="1"/>
</dbReference>
<evidence type="ECO:0000313" key="7">
    <source>
        <dbReference type="EMBL" id="KAF9588375.1"/>
    </source>
</evidence>
<dbReference type="Pfam" id="PF08387">
    <property type="entry name" value="FBD"/>
    <property type="match status" value="1"/>
</dbReference>
<dbReference type="GO" id="GO:0003700">
    <property type="term" value="F:DNA-binding transcription factor activity"/>
    <property type="evidence" value="ECO:0007669"/>
    <property type="project" value="InterPro"/>
</dbReference>
<dbReference type="PANTHER" id="PTHR31677">
    <property type="entry name" value="AP2 DOMAIN CLASS TRANSCRIPTION FACTOR"/>
    <property type="match status" value="1"/>
</dbReference>
<dbReference type="PROSITE" id="PS51032">
    <property type="entry name" value="AP2_ERF"/>
    <property type="match status" value="1"/>
</dbReference>
<dbReference type="GO" id="GO:0005634">
    <property type="term" value="C:nucleus"/>
    <property type="evidence" value="ECO:0007669"/>
    <property type="project" value="UniProtKB-SubCell"/>
</dbReference>
<evidence type="ECO:0000256" key="3">
    <source>
        <dbReference type="ARBA" id="ARBA00023125"/>
    </source>
</evidence>
<keyword evidence="3" id="KW-0238">DNA-binding</keyword>
<comment type="subcellular location">
    <subcellularLocation>
        <location evidence="1">Nucleus</location>
    </subcellularLocation>
</comment>
<dbReference type="PRINTS" id="PR00367">
    <property type="entry name" value="ETHRSPELEMNT"/>
</dbReference>
<proteinExistence type="predicted"/>
<dbReference type="OrthoDB" id="1939276at2759"/>
<dbReference type="InterPro" id="IPR016177">
    <property type="entry name" value="DNA-bd_dom_sf"/>
</dbReference>
<dbReference type="CDD" id="cd00018">
    <property type="entry name" value="AP2"/>
    <property type="match status" value="1"/>
</dbReference>
<accession>A0A835GXL8</accession>
<reference evidence="7 8" key="1">
    <citation type="submission" date="2020-10" db="EMBL/GenBank/DDBJ databases">
        <title>The Coptis chinensis genome and diversification of protoberbering-type alkaloids.</title>
        <authorList>
            <person name="Wang B."/>
            <person name="Shu S."/>
            <person name="Song C."/>
            <person name="Liu Y."/>
        </authorList>
    </citation>
    <scope>NUCLEOTIDE SEQUENCE [LARGE SCALE GENOMIC DNA]</scope>
    <source>
        <strain evidence="7">HL-2020</strain>
        <tissue evidence="7">Leaf</tissue>
    </source>
</reference>
<dbReference type="SUPFAM" id="SSF54171">
    <property type="entry name" value="DNA-binding domain"/>
    <property type="match status" value="1"/>
</dbReference>
<dbReference type="Proteomes" id="UP000631114">
    <property type="component" value="Unassembled WGS sequence"/>
</dbReference>
<dbReference type="GO" id="GO:0003677">
    <property type="term" value="F:DNA binding"/>
    <property type="evidence" value="ECO:0007669"/>
    <property type="project" value="UniProtKB-KW"/>
</dbReference>
<dbReference type="AlphaFoldDB" id="A0A835GXL8"/>
<dbReference type="FunFam" id="3.30.730.10:FF:000001">
    <property type="entry name" value="Ethylene-responsive transcription factor 2"/>
    <property type="match status" value="1"/>
</dbReference>
<dbReference type="PANTHER" id="PTHR31677:SF157">
    <property type="entry name" value="AP2_ERF DOMAIN-CONTAINING PROTEIN"/>
    <property type="match status" value="1"/>
</dbReference>
<keyword evidence="5" id="KW-0539">Nucleus</keyword>
<feature type="domain" description="AP2/ERF" evidence="6">
    <location>
        <begin position="7"/>
        <end position="64"/>
    </location>
</feature>
<evidence type="ECO:0000256" key="5">
    <source>
        <dbReference type="ARBA" id="ARBA00023242"/>
    </source>
</evidence>
<protein>
    <recommendedName>
        <fullName evidence="6">AP2/ERF domain-containing protein</fullName>
    </recommendedName>
</protein>
<dbReference type="EMBL" id="JADFTS010000009">
    <property type="protein sequence ID" value="KAF9588375.1"/>
    <property type="molecule type" value="Genomic_DNA"/>
</dbReference>
<organism evidence="7 8">
    <name type="scientific">Coptis chinensis</name>
    <dbReference type="NCBI Taxonomy" id="261450"/>
    <lineage>
        <taxon>Eukaryota</taxon>
        <taxon>Viridiplantae</taxon>
        <taxon>Streptophyta</taxon>
        <taxon>Embryophyta</taxon>
        <taxon>Tracheophyta</taxon>
        <taxon>Spermatophyta</taxon>
        <taxon>Magnoliopsida</taxon>
        <taxon>Ranunculales</taxon>
        <taxon>Ranunculaceae</taxon>
        <taxon>Coptidoideae</taxon>
        <taxon>Coptis</taxon>
    </lineage>
</organism>
<dbReference type="SMART" id="SM00380">
    <property type="entry name" value="AP2"/>
    <property type="match status" value="1"/>
</dbReference>
<comment type="caution">
    <text evidence="7">The sequence shown here is derived from an EMBL/GenBank/DDBJ whole genome shotgun (WGS) entry which is preliminary data.</text>
</comment>
<keyword evidence="4" id="KW-0804">Transcription</keyword>
<evidence type="ECO:0000256" key="4">
    <source>
        <dbReference type="ARBA" id="ARBA00023163"/>
    </source>
</evidence>
<evidence type="ECO:0000256" key="2">
    <source>
        <dbReference type="ARBA" id="ARBA00023015"/>
    </source>
</evidence>
<dbReference type="InterPro" id="IPR036955">
    <property type="entry name" value="AP2/ERF_dom_sf"/>
</dbReference>
<evidence type="ECO:0000256" key="1">
    <source>
        <dbReference type="ARBA" id="ARBA00004123"/>
    </source>
</evidence>